<dbReference type="Gene3D" id="3.40.50.300">
    <property type="entry name" value="P-loop containing nucleotide triphosphate hydrolases"/>
    <property type="match status" value="2"/>
</dbReference>
<feature type="domain" description="Helicase C-terminal" evidence="9">
    <location>
        <begin position="225"/>
        <end position="372"/>
    </location>
</feature>
<dbReference type="InterPro" id="IPR014001">
    <property type="entry name" value="Helicase_ATP-bd"/>
</dbReference>
<protein>
    <recommendedName>
        <fullName evidence="6">ATP-dependent DNA helicase RecQ</fullName>
    </recommendedName>
    <alternativeName>
        <fullName evidence="7">DNA 3'-5' helicase RecQ</fullName>
    </alternativeName>
</protein>
<dbReference type="GO" id="GO:0006310">
    <property type="term" value="P:DNA recombination"/>
    <property type="evidence" value="ECO:0007669"/>
    <property type="project" value="InterPro"/>
</dbReference>
<dbReference type="GO" id="GO:0005524">
    <property type="term" value="F:ATP binding"/>
    <property type="evidence" value="ECO:0007669"/>
    <property type="project" value="UniProtKB-KW"/>
</dbReference>
<dbReference type="Pfam" id="PF00271">
    <property type="entry name" value="Helicase_C"/>
    <property type="match status" value="1"/>
</dbReference>
<gene>
    <name evidence="12" type="primary">recQ</name>
    <name evidence="11" type="ORF">C1Y38_06475</name>
    <name evidence="10" type="ORF">GC247_09805</name>
    <name evidence="12" type="ORF">HCY95_00948</name>
</gene>
<accession>A0A0F4HDT6</accession>
<feature type="domain" description="Helicase ATP-binding" evidence="8">
    <location>
        <begin position="29"/>
        <end position="196"/>
    </location>
</feature>
<evidence type="ECO:0000259" key="9">
    <source>
        <dbReference type="PROSITE" id="PS51194"/>
    </source>
</evidence>
<dbReference type="EMBL" id="WHJL01000140">
    <property type="protein sequence ID" value="MPQ36129.1"/>
    <property type="molecule type" value="Genomic_DNA"/>
</dbReference>
<dbReference type="GO" id="GO:0005737">
    <property type="term" value="C:cytoplasm"/>
    <property type="evidence" value="ECO:0007669"/>
    <property type="project" value="TreeGrafter"/>
</dbReference>
<evidence type="ECO:0000256" key="2">
    <source>
        <dbReference type="ARBA" id="ARBA00022801"/>
    </source>
</evidence>
<dbReference type="Proteomes" id="UP000503169">
    <property type="component" value="Chromosome"/>
</dbReference>
<evidence type="ECO:0000256" key="5">
    <source>
        <dbReference type="ARBA" id="ARBA00023125"/>
    </source>
</evidence>
<evidence type="ECO:0000313" key="15">
    <source>
        <dbReference type="Proteomes" id="UP000503169"/>
    </source>
</evidence>
<dbReference type="InterPro" id="IPR032284">
    <property type="entry name" value="RecQ_Zn-bd"/>
</dbReference>
<dbReference type="GO" id="GO:0043590">
    <property type="term" value="C:bacterial nucleoid"/>
    <property type="evidence" value="ECO:0007669"/>
    <property type="project" value="TreeGrafter"/>
</dbReference>
<keyword evidence="3 11" id="KW-0347">Helicase</keyword>
<dbReference type="InterPro" id="IPR027417">
    <property type="entry name" value="P-loop_NTPase"/>
</dbReference>
<evidence type="ECO:0000313" key="13">
    <source>
        <dbReference type="Proteomes" id="UP000236514"/>
    </source>
</evidence>
<dbReference type="Pfam" id="PF16124">
    <property type="entry name" value="RecQ_Zn_bind"/>
    <property type="match status" value="1"/>
</dbReference>
<dbReference type="GO" id="GO:0003677">
    <property type="term" value="F:DNA binding"/>
    <property type="evidence" value="ECO:0007669"/>
    <property type="project" value="UniProtKB-KW"/>
</dbReference>
<sequence>MTIDEQQVRTALKRFFGFADFRPGQRETIEATLAGKPTLAVLPTGAGKTLLYQLPGVMLDGLVVVIAPLISLMQDQVDRLRSDGLGPVASLNSSLDYQEQQWVLSHLGELKFLFTSPETLLKPAVLRALHRQPISLFVVDEAHCVSQWGPDFRPEYLRVAQAIQAVNPARLLMLTATATPAIQDDIIQRLGLNPAAVVRVVKSVNRPNIFLAVQKLADQDEKRRRLLELVNQLGPSGVVYLSSREGANQLADWLNQQANLRVAAYHAGVDPVDRYRIQQQFLGGELDLVVATSAFGMGIDKQDIRYVIHFQMPGSLEAYVQEIGRAGRDGRQSLAVLLYCHGDEQLPLLLNHVDLPSPAVLDQIKAGKVKADLLGEAKRVVTYYLDQGMDGQAVWRFFADLEQKRGRQVQRMLSYVEEDKCRRTNLLAYFGQASLEAEVEWCCDLTNRDWTVTALQLPAVKRRVASSVLDWRNRVATLFNRQGLG</sequence>
<evidence type="ECO:0000256" key="3">
    <source>
        <dbReference type="ARBA" id="ARBA00022806"/>
    </source>
</evidence>
<evidence type="ECO:0000256" key="6">
    <source>
        <dbReference type="ARBA" id="ARBA00044535"/>
    </source>
</evidence>
<dbReference type="SMART" id="SM00487">
    <property type="entry name" value="DEXDc"/>
    <property type="match status" value="1"/>
</dbReference>
<dbReference type="GO" id="GO:0009378">
    <property type="term" value="F:four-way junction helicase activity"/>
    <property type="evidence" value="ECO:0007669"/>
    <property type="project" value="TreeGrafter"/>
</dbReference>
<keyword evidence="4" id="KW-0067">ATP-binding</keyword>
<evidence type="ECO:0000259" key="8">
    <source>
        <dbReference type="PROSITE" id="PS51192"/>
    </source>
</evidence>
<name>A0A0F4HDT6_LIMFE</name>
<dbReference type="OMA" id="CRWQFLL"/>
<reference evidence="10 14" key="2">
    <citation type="submission" date="2019-10" db="EMBL/GenBank/DDBJ databases">
        <title>Genome Sequencing and assembly of Lactobacillus fermentum I2, a lactic acid bacteria.</title>
        <authorList>
            <person name="Lopes L.S."/>
            <person name="Persinoti G.F."/>
            <person name="Riano-Pachon D.M."/>
            <person name="Labate C.A."/>
        </authorList>
    </citation>
    <scope>NUCLEOTIDE SEQUENCE [LARGE SCALE GENOMIC DNA]</scope>
    <source>
        <strain evidence="10 14">I2</strain>
    </source>
</reference>
<dbReference type="InterPro" id="IPR011545">
    <property type="entry name" value="DEAD/DEAH_box_helicase_dom"/>
</dbReference>
<dbReference type="CDD" id="cd17920">
    <property type="entry name" value="DEXHc_RecQ"/>
    <property type="match status" value="1"/>
</dbReference>
<dbReference type="Pfam" id="PF00270">
    <property type="entry name" value="DEAD"/>
    <property type="match status" value="1"/>
</dbReference>
<dbReference type="EMBL" id="CP050919">
    <property type="protein sequence ID" value="QIX58512.1"/>
    <property type="molecule type" value="Genomic_DNA"/>
</dbReference>
<keyword evidence="1" id="KW-0547">Nucleotide-binding</keyword>
<evidence type="ECO:0000256" key="4">
    <source>
        <dbReference type="ARBA" id="ARBA00022840"/>
    </source>
</evidence>
<evidence type="ECO:0000313" key="10">
    <source>
        <dbReference type="EMBL" id="MPQ36129.1"/>
    </source>
</evidence>
<dbReference type="GO" id="GO:0006281">
    <property type="term" value="P:DNA repair"/>
    <property type="evidence" value="ECO:0007669"/>
    <property type="project" value="TreeGrafter"/>
</dbReference>
<dbReference type="InterPro" id="IPR004589">
    <property type="entry name" value="DNA_helicase_ATP-dep_RecQ"/>
</dbReference>
<keyword evidence="2 10" id="KW-0378">Hydrolase</keyword>
<organism evidence="11 13">
    <name type="scientific">Limosilactobacillus fermentum</name>
    <name type="common">Lactobacillus fermentum</name>
    <dbReference type="NCBI Taxonomy" id="1613"/>
    <lineage>
        <taxon>Bacteria</taxon>
        <taxon>Bacillati</taxon>
        <taxon>Bacillota</taxon>
        <taxon>Bacilli</taxon>
        <taxon>Lactobacillales</taxon>
        <taxon>Lactobacillaceae</taxon>
        <taxon>Limosilactobacillus</taxon>
    </lineage>
</organism>
<dbReference type="EMBL" id="POTQ01000012">
    <property type="protein sequence ID" value="PNV57760.1"/>
    <property type="molecule type" value="Genomic_DNA"/>
</dbReference>
<evidence type="ECO:0000313" key="11">
    <source>
        <dbReference type="EMBL" id="PNV57760.1"/>
    </source>
</evidence>
<evidence type="ECO:0000256" key="1">
    <source>
        <dbReference type="ARBA" id="ARBA00022741"/>
    </source>
</evidence>
<dbReference type="Proteomes" id="UP000466799">
    <property type="component" value="Unassembled WGS sequence"/>
</dbReference>
<evidence type="ECO:0000313" key="12">
    <source>
        <dbReference type="EMBL" id="QIX58512.1"/>
    </source>
</evidence>
<dbReference type="GO" id="GO:0030894">
    <property type="term" value="C:replisome"/>
    <property type="evidence" value="ECO:0007669"/>
    <property type="project" value="TreeGrafter"/>
</dbReference>
<proteinExistence type="predicted"/>
<evidence type="ECO:0000313" key="14">
    <source>
        <dbReference type="Proteomes" id="UP000466799"/>
    </source>
</evidence>
<dbReference type="PANTHER" id="PTHR13710:SF84">
    <property type="entry name" value="ATP-DEPENDENT DNA HELICASE RECS-RELATED"/>
    <property type="match status" value="1"/>
</dbReference>
<dbReference type="InterPro" id="IPR001650">
    <property type="entry name" value="Helicase_C-like"/>
</dbReference>
<dbReference type="InterPro" id="IPR002464">
    <property type="entry name" value="DNA/RNA_helicase_DEAH_CS"/>
</dbReference>
<dbReference type="PANTHER" id="PTHR13710">
    <property type="entry name" value="DNA HELICASE RECQ FAMILY MEMBER"/>
    <property type="match status" value="1"/>
</dbReference>
<dbReference type="GO" id="GO:0043138">
    <property type="term" value="F:3'-5' DNA helicase activity"/>
    <property type="evidence" value="ECO:0007669"/>
    <property type="project" value="TreeGrafter"/>
</dbReference>
<reference evidence="12 15" key="3">
    <citation type="submission" date="2020-04" db="EMBL/GenBank/DDBJ databases">
        <title>Novel strain L. Fermentum HFD1 producer antibacterial peptides.</title>
        <authorList>
            <person name="Ozhegov G.D."/>
            <person name="Pavlova A.S."/>
            <person name="Zhuravleva D.E."/>
            <person name="Gogoleva N.V."/>
            <person name="Shagimardanova E.I."/>
            <person name="Markelova M.I."/>
            <person name="Yarullina D.R."/>
            <person name="Kayumov A.R."/>
        </authorList>
    </citation>
    <scope>NUCLEOTIDE SEQUENCE [LARGE SCALE GENOMIC DNA]</scope>
    <source>
        <strain evidence="12 15">HFD1</strain>
    </source>
</reference>
<keyword evidence="5" id="KW-0238">DNA-binding</keyword>
<dbReference type="GeneID" id="83714732"/>
<dbReference type="Proteomes" id="UP000236514">
    <property type="component" value="Unassembled WGS sequence"/>
</dbReference>
<dbReference type="AlphaFoldDB" id="A0A0F4HDT6"/>
<dbReference type="PROSITE" id="PS51194">
    <property type="entry name" value="HELICASE_CTER"/>
    <property type="match status" value="1"/>
</dbReference>
<evidence type="ECO:0000256" key="7">
    <source>
        <dbReference type="ARBA" id="ARBA00044550"/>
    </source>
</evidence>
<dbReference type="SUPFAM" id="SSF52540">
    <property type="entry name" value="P-loop containing nucleoside triphosphate hydrolases"/>
    <property type="match status" value="1"/>
</dbReference>
<dbReference type="GO" id="GO:0016787">
    <property type="term" value="F:hydrolase activity"/>
    <property type="evidence" value="ECO:0007669"/>
    <property type="project" value="UniProtKB-KW"/>
</dbReference>
<dbReference type="PROSITE" id="PS00690">
    <property type="entry name" value="DEAH_ATP_HELICASE"/>
    <property type="match status" value="1"/>
</dbReference>
<dbReference type="NCBIfam" id="TIGR00614">
    <property type="entry name" value="recQ_fam"/>
    <property type="match status" value="1"/>
</dbReference>
<dbReference type="PROSITE" id="PS51192">
    <property type="entry name" value="HELICASE_ATP_BIND_1"/>
    <property type="match status" value="1"/>
</dbReference>
<reference evidence="11 13" key="1">
    <citation type="submission" date="2018-01" db="EMBL/GenBank/DDBJ databases">
        <title>Draft genome sequence of the feruloyl esterase-producing strain Lactobacillus fermentum CRL 1446, isolated from artisanal goat milk cheese.</title>
        <authorList>
            <person name="Abeijon Mukdsi M.C."/>
            <person name="Saavedra L."/>
            <person name="Gauffin Cano M.P."/>
            <person name="Hebert E.M."/>
            <person name="Medina R.B."/>
        </authorList>
    </citation>
    <scope>NUCLEOTIDE SEQUENCE [LARGE SCALE GENOMIC DNA]</scope>
    <source>
        <strain evidence="11 13">CRL 1446</strain>
    </source>
</reference>
<dbReference type="SMART" id="SM00490">
    <property type="entry name" value="HELICc"/>
    <property type="match status" value="1"/>
</dbReference>
<dbReference type="RefSeq" id="WP_003683188.1">
    <property type="nucleotide sequence ID" value="NZ_BJLV01000003.1"/>
</dbReference>